<dbReference type="EC" id="3.2.1.25" evidence="3"/>
<dbReference type="Pfam" id="PF00703">
    <property type="entry name" value="Glyco_hydro_2"/>
    <property type="match status" value="1"/>
</dbReference>
<dbReference type="InterPro" id="IPR050887">
    <property type="entry name" value="Beta-mannosidase_GH2"/>
</dbReference>
<reference evidence="8" key="1">
    <citation type="journal article" date="2015" name="PeerJ">
        <title>First genomic representation of candidate bacterial phylum KSB3 points to enhanced environmental sensing as a trigger of wastewater bulking.</title>
        <authorList>
            <person name="Sekiguchi Y."/>
            <person name="Ohashi A."/>
            <person name="Parks D.H."/>
            <person name="Yamauchi T."/>
            <person name="Tyson G.W."/>
            <person name="Hugenholtz P."/>
        </authorList>
    </citation>
    <scope>NUCLEOTIDE SEQUENCE [LARGE SCALE GENOMIC DNA]</scope>
</reference>
<evidence type="ECO:0000256" key="5">
    <source>
        <dbReference type="ARBA" id="ARBA00023295"/>
    </source>
</evidence>
<evidence type="ECO:0000313" key="8">
    <source>
        <dbReference type="EMBL" id="GAK55558.1"/>
    </source>
</evidence>
<dbReference type="InterPro" id="IPR017853">
    <property type="entry name" value="GH"/>
</dbReference>
<evidence type="ECO:0000313" key="9">
    <source>
        <dbReference type="Proteomes" id="UP000030661"/>
    </source>
</evidence>
<protein>
    <recommendedName>
        <fullName evidence="3">beta-mannosidase</fullName>
        <ecNumber evidence="3">3.2.1.25</ecNumber>
    </recommendedName>
</protein>
<evidence type="ECO:0000259" key="7">
    <source>
        <dbReference type="Pfam" id="PF22666"/>
    </source>
</evidence>
<feature type="domain" description="Glycoside hydrolase family 2 immunoglobulin-like beta-sandwich" evidence="6">
    <location>
        <begin position="262"/>
        <end position="312"/>
    </location>
</feature>
<keyword evidence="5" id="KW-0326">Glycosidase</keyword>
<organism evidence="8">
    <name type="scientific">Vecturithrix granuli</name>
    <dbReference type="NCBI Taxonomy" id="1499967"/>
    <lineage>
        <taxon>Bacteria</taxon>
        <taxon>Candidatus Moduliflexota</taxon>
        <taxon>Candidatus Vecturitrichia</taxon>
        <taxon>Candidatus Vecturitrichales</taxon>
        <taxon>Candidatus Vecturitrichaceae</taxon>
        <taxon>Candidatus Vecturithrix</taxon>
    </lineage>
</organism>
<evidence type="ECO:0000259" key="6">
    <source>
        <dbReference type="Pfam" id="PF00703"/>
    </source>
</evidence>
<dbReference type="SUPFAM" id="SSF49785">
    <property type="entry name" value="Galactose-binding domain-like"/>
    <property type="match status" value="1"/>
</dbReference>
<dbReference type="SUPFAM" id="SSF51445">
    <property type="entry name" value="(Trans)glycosidases"/>
    <property type="match status" value="1"/>
</dbReference>
<gene>
    <name evidence="8" type="ORF">U27_02392</name>
</gene>
<dbReference type="InterPro" id="IPR008979">
    <property type="entry name" value="Galactose-bd-like_sf"/>
</dbReference>
<comment type="similarity">
    <text evidence="2">Belongs to the glycosyl hydrolase 2 family.</text>
</comment>
<dbReference type="Gene3D" id="2.60.40.10">
    <property type="entry name" value="Immunoglobulins"/>
    <property type="match status" value="1"/>
</dbReference>
<dbReference type="InterPro" id="IPR013783">
    <property type="entry name" value="Ig-like_fold"/>
</dbReference>
<evidence type="ECO:0000256" key="3">
    <source>
        <dbReference type="ARBA" id="ARBA00012754"/>
    </source>
</evidence>
<dbReference type="AlphaFoldDB" id="A0A0S6WC46"/>
<keyword evidence="4" id="KW-0378">Hydrolase</keyword>
<keyword evidence="9" id="KW-1185">Reference proteome</keyword>
<dbReference type="InterPro" id="IPR054593">
    <property type="entry name" value="Beta-mannosidase-like_N2"/>
</dbReference>
<dbReference type="PANTHER" id="PTHR43730">
    <property type="entry name" value="BETA-MANNOSIDASE"/>
    <property type="match status" value="1"/>
</dbReference>
<dbReference type="Pfam" id="PF22666">
    <property type="entry name" value="Glyco_hydro_2_N2"/>
    <property type="match status" value="1"/>
</dbReference>
<dbReference type="EMBL" id="DF820463">
    <property type="protein sequence ID" value="GAK55558.1"/>
    <property type="molecule type" value="Genomic_DNA"/>
</dbReference>
<dbReference type="GO" id="GO:0004567">
    <property type="term" value="F:beta-mannosidase activity"/>
    <property type="evidence" value="ECO:0007669"/>
    <property type="project" value="UniProtKB-EC"/>
</dbReference>
<dbReference type="eggNOG" id="COG3250">
    <property type="taxonomic scope" value="Bacteria"/>
</dbReference>
<dbReference type="InterPro" id="IPR006102">
    <property type="entry name" value="Ig-like_GH2"/>
</dbReference>
<dbReference type="InterPro" id="IPR036156">
    <property type="entry name" value="Beta-gal/glucu_dom_sf"/>
</dbReference>
<dbReference type="PANTHER" id="PTHR43730:SF1">
    <property type="entry name" value="BETA-MANNOSIDASE"/>
    <property type="match status" value="1"/>
</dbReference>
<evidence type="ECO:0000256" key="2">
    <source>
        <dbReference type="ARBA" id="ARBA00007401"/>
    </source>
</evidence>
<name>A0A0S6WC46_VECG1</name>
<accession>A0A0S6WC46</accession>
<dbReference type="GO" id="GO:0006516">
    <property type="term" value="P:glycoprotein catabolic process"/>
    <property type="evidence" value="ECO:0007669"/>
    <property type="project" value="TreeGrafter"/>
</dbReference>
<dbReference type="STRING" id="1499967.U27_02392"/>
<dbReference type="Proteomes" id="UP000030661">
    <property type="component" value="Unassembled WGS sequence"/>
</dbReference>
<dbReference type="HOGENOM" id="CLU_005015_3_2_0"/>
<proteinExistence type="inferred from homology"/>
<dbReference type="GO" id="GO:0005975">
    <property type="term" value="P:carbohydrate metabolic process"/>
    <property type="evidence" value="ECO:0007669"/>
    <property type="project" value="InterPro"/>
</dbReference>
<dbReference type="SUPFAM" id="SSF49303">
    <property type="entry name" value="beta-Galactosidase/glucuronidase domain"/>
    <property type="match status" value="1"/>
</dbReference>
<sequence length="777" mass="90808">MNFLKEHPYLDLNGTWFYASGRPLSDDEFRSRTCVEKMGFKVRPCPVPGNYEIYLQEAGLLEDPRVGTNVLQLRALEHNHLWLWRTFLAENSPEHEAFLTFEGIDCFADIYLNGELLGRTDNMLIEHTFDVTGRFRAENELFVHIWPAREKAKQFDYPPGIKSDLHTYDGLYVRKAPHGYGWDIMPRALSMGVWRPVKLWFRPQERLERVFLAPTSLSADHRRASHKFYYRARTCGTPDDRYEIQIEGICGESQFKQKQPLYFDAGRMVFDVIDPLLWQPRGRGEPNLYKITVRLFKNGSEIDALQFHHGIRIITLEKTSLTDEKGQGEFCFRVNNERVFIKGTNWVPLDAFHSRDAAKTEMALKFAEDLECNMIRCWGGNVYESDAFFDYCDQAGILVWQDFAMACAIYPHDADFCQRLETEARSVVRRLRQHPSLALWAGDNECDETYFFEGRNPNTNVLTRQVLPRVLWEEDPWRPFHPSSPYMDESVIQTGRRFLPEEHLWGPRGYHKNEFFTHSLCHFTSEIGCIGCPAPESIRRFITPENLWPWQNNKEWLLHGTSPVPANPQHDYRVPLMASLVREFFGKIPDQLESFAFASQVVQAEAFKFYIEFFRSQKWRKTGILWWNLIDGWPQFSEAVVDYYGVKKLAYHFIRTAQQPLCLMFREPDLRKPGDWGQDLIASNDRREAIPLTFTVRDIDSGDILAEGRQIAAPDNVTPIARISFSYADKRFYIIEWETERGETGRNHYLTGYPPFNPDQYRKWLTAAGLYLAEECP</sequence>
<evidence type="ECO:0000256" key="1">
    <source>
        <dbReference type="ARBA" id="ARBA00000829"/>
    </source>
</evidence>
<evidence type="ECO:0000256" key="4">
    <source>
        <dbReference type="ARBA" id="ARBA00022801"/>
    </source>
</evidence>
<feature type="domain" description="Beta-mannosidase-like galactose-binding" evidence="7">
    <location>
        <begin position="42"/>
        <end position="195"/>
    </location>
</feature>
<dbReference type="Gene3D" id="3.20.20.80">
    <property type="entry name" value="Glycosidases"/>
    <property type="match status" value="1"/>
</dbReference>
<dbReference type="Gene3D" id="2.60.120.260">
    <property type="entry name" value="Galactose-binding domain-like"/>
    <property type="match status" value="1"/>
</dbReference>
<comment type="catalytic activity">
    <reaction evidence="1">
        <text>Hydrolysis of terminal, non-reducing beta-D-mannose residues in beta-D-mannosides.</text>
        <dbReference type="EC" id="3.2.1.25"/>
    </reaction>
</comment>